<protein>
    <submittedName>
        <fullName evidence="1">Uncharacterized protein</fullName>
    </submittedName>
</protein>
<organism evidence="1 2">
    <name type="scientific">Colletotrichum navitas</name>
    <dbReference type="NCBI Taxonomy" id="681940"/>
    <lineage>
        <taxon>Eukaryota</taxon>
        <taxon>Fungi</taxon>
        <taxon>Dikarya</taxon>
        <taxon>Ascomycota</taxon>
        <taxon>Pezizomycotina</taxon>
        <taxon>Sordariomycetes</taxon>
        <taxon>Hypocreomycetidae</taxon>
        <taxon>Glomerellales</taxon>
        <taxon>Glomerellaceae</taxon>
        <taxon>Colletotrichum</taxon>
        <taxon>Colletotrichum graminicola species complex</taxon>
    </lineage>
</organism>
<reference evidence="1" key="1">
    <citation type="submission" date="2021-06" db="EMBL/GenBank/DDBJ databases">
        <title>Comparative genomics, transcriptomics and evolutionary studies reveal genomic signatures of adaptation to plant cell wall in hemibiotrophic fungi.</title>
        <authorList>
            <consortium name="DOE Joint Genome Institute"/>
            <person name="Baroncelli R."/>
            <person name="Diaz J.F."/>
            <person name="Benocci T."/>
            <person name="Peng M."/>
            <person name="Battaglia E."/>
            <person name="Haridas S."/>
            <person name="Andreopoulos W."/>
            <person name="Labutti K."/>
            <person name="Pangilinan J."/>
            <person name="Floch G.L."/>
            <person name="Makela M.R."/>
            <person name="Henrissat B."/>
            <person name="Grigoriev I.V."/>
            <person name="Crouch J.A."/>
            <person name="De Vries R.P."/>
            <person name="Sukno S.A."/>
            <person name="Thon M.R."/>
        </authorList>
    </citation>
    <scope>NUCLEOTIDE SEQUENCE</scope>
    <source>
        <strain evidence="1">CBS 125086</strain>
    </source>
</reference>
<sequence length="261" mass="28373">MRIASSLSMKLRHLQLASREAAHNYLPHRISRRELANDRFDHDGVDIAILGRPIGTSHALPPLAEEVVPGGPDLTRKLGGDRGKQLVPHGMEWHSSGLANPLVMFTPFCEASSRLGKEVFAPSMTTRPDARLGHHSTAGLIIGSVSGSVELQQIYCGSEHGAIQYSSKHVINHRQLTMGCLGLTSKRGMSPEIDSSNGQAMQEQEPVGAYRSNKASLMDARQSILYKKRWLTHVFVGSSLSLAGCAAANKVGCLDEQDHEH</sequence>
<dbReference type="AlphaFoldDB" id="A0AAD8PRA0"/>
<comment type="caution">
    <text evidence="1">The sequence shown here is derived from an EMBL/GenBank/DDBJ whole genome shotgun (WGS) entry which is preliminary data.</text>
</comment>
<evidence type="ECO:0000313" key="1">
    <source>
        <dbReference type="EMBL" id="KAK1579256.1"/>
    </source>
</evidence>
<dbReference type="GeneID" id="85449036"/>
<dbReference type="Proteomes" id="UP001230504">
    <property type="component" value="Unassembled WGS sequence"/>
</dbReference>
<proteinExistence type="predicted"/>
<accession>A0AAD8PRA0</accession>
<evidence type="ECO:0000313" key="2">
    <source>
        <dbReference type="Proteomes" id="UP001230504"/>
    </source>
</evidence>
<dbReference type="EMBL" id="JAHLJV010000069">
    <property type="protein sequence ID" value="KAK1579256.1"/>
    <property type="molecule type" value="Genomic_DNA"/>
</dbReference>
<keyword evidence="2" id="KW-1185">Reference proteome</keyword>
<gene>
    <name evidence="1" type="ORF">LY79DRAFT_694483</name>
</gene>
<dbReference type="RefSeq" id="XP_060410407.1">
    <property type="nucleotide sequence ID" value="XM_060564796.1"/>
</dbReference>
<name>A0AAD8PRA0_9PEZI</name>